<evidence type="ECO:0000313" key="3">
    <source>
        <dbReference type="EMBL" id="QJH94653.1"/>
    </source>
</evidence>
<dbReference type="GO" id="GO:0016887">
    <property type="term" value="F:ATP hydrolysis activity"/>
    <property type="evidence" value="ECO:0007669"/>
    <property type="project" value="InterPro"/>
</dbReference>
<dbReference type="InterPro" id="IPR049945">
    <property type="entry name" value="AAA_22"/>
</dbReference>
<reference evidence="2" key="1">
    <citation type="submission" date="2020-03" db="EMBL/GenBank/DDBJ databases">
        <title>The deep terrestrial virosphere.</title>
        <authorList>
            <person name="Holmfeldt K."/>
            <person name="Nilsson E."/>
            <person name="Simone D."/>
            <person name="Lopez-Fernandez M."/>
            <person name="Wu X."/>
            <person name="de Brujin I."/>
            <person name="Lundin D."/>
            <person name="Andersson A."/>
            <person name="Bertilsson S."/>
            <person name="Dopson M."/>
        </authorList>
    </citation>
    <scope>NUCLEOTIDE SEQUENCE</scope>
    <source>
        <strain evidence="2">TM448A00282</strain>
        <strain evidence="3">TM448B00260</strain>
    </source>
</reference>
<dbReference type="AlphaFoldDB" id="A0A6H1ZE59"/>
<dbReference type="InterPro" id="IPR027417">
    <property type="entry name" value="P-loop_NTPase"/>
</dbReference>
<dbReference type="Gene3D" id="3.40.50.300">
    <property type="entry name" value="P-loop containing nucleotide triphosphate hydrolases"/>
    <property type="match status" value="1"/>
</dbReference>
<dbReference type="EMBL" id="MT144603">
    <property type="protein sequence ID" value="QJH94653.1"/>
    <property type="molecule type" value="Genomic_DNA"/>
</dbReference>
<feature type="domain" description="ORC1/DEAH AAA+ ATPase" evidence="1">
    <location>
        <begin position="31"/>
        <end position="139"/>
    </location>
</feature>
<accession>A0A6H1ZE59</accession>
<proteinExistence type="predicted"/>
<evidence type="ECO:0000259" key="1">
    <source>
        <dbReference type="Pfam" id="PF13401"/>
    </source>
</evidence>
<sequence>MSVSKIVALTNVGLLASAIERAQSRPMGLPGLVAMYGASGLGKSVGAAFAANRYRAYYVECRDTWSKKAFLQAILREMSVLPGRTLSDMVDQVAEQLSRSGRPLIIDDVQYLLDKAVANVLTDIYNASQGTLVLIGEERVPTSLAKLERLHNRVLEWVPAQPATLEDMQALAAASYPKLQIEDALLEDLRKAVHGCLRRVAVNLYRIYSEAEAIGLDAVDLQQWKQLGRGWFTGEAPARRRA</sequence>
<dbReference type="PANTHER" id="PTHR35894:SF5">
    <property type="entry name" value="MU-LIKE PROPHAGE FLUMU DNA TRANSPOSITION PROTEIN B"/>
    <property type="match status" value="1"/>
</dbReference>
<name>A0A6H1ZE59_9ZZZZ</name>
<dbReference type="PANTHER" id="PTHR35894">
    <property type="entry name" value="GENERAL SECRETION PATHWAY PROTEIN A-RELATED"/>
    <property type="match status" value="1"/>
</dbReference>
<gene>
    <name evidence="2" type="ORF">TM448A00282_0052</name>
    <name evidence="3" type="ORF">TM448B00260_0057</name>
</gene>
<dbReference type="EMBL" id="MT143997">
    <property type="protein sequence ID" value="QJA45818.1"/>
    <property type="molecule type" value="Genomic_DNA"/>
</dbReference>
<dbReference type="SUPFAM" id="SSF52540">
    <property type="entry name" value="P-loop containing nucleoside triphosphate hydrolases"/>
    <property type="match status" value="1"/>
</dbReference>
<dbReference type="Pfam" id="PF13401">
    <property type="entry name" value="AAA_22"/>
    <property type="match status" value="1"/>
</dbReference>
<dbReference type="InterPro" id="IPR052026">
    <property type="entry name" value="ExeA_AAA_ATPase_DNA-bind"/>
</dbReference>
<protein>
    <submittedName>
        <fullName evidence="2">Putative ATPase domain containing protein</fullName>
    </submittedName>
</protein>
<evidence type="ECO:0000313" key="2">
    <source>
        <dbReference type="EMBL" id="QJA45818.1"/>
    </source>
</evidence>
<organism evidence="2">
    <name type="scientific">viral metagenome</name>
    <dbReference type="NCBI Taxonomy" id="1070528"/>
    <lineage>
        <taxon>unclassified sequences</taxon>
        <taxon>metagenomes</taxon>
        <taxon>organismal metagenomes</taxon>
    </lineage>
</organism>